<accession>X1DUL2</accession>
<comment type="caution">
    <text evidence="2">The sequence shown here is derived from an EMBL/GenBank/DDBJ whole genome shotgun (WGS) entry which is preliminary data.</text>
</comment>
<dbReference type="AlphaFoldDB" id="X1DUL2"/>
<name>X1DUL2_9ZZZZ</name>
<reference evidence="2" key="1">
    <citation type="journal article" date="2014" name="Front. Microbiol.">
        <title>High frequency of phylogenetically diverse reductive dehalogenase-homologous genes in deep subseafloor sedimentary metagenomes.</title>
        <authorList>
            <person name="Kawai M."/>
            <person name="Futagami T."/>
            <person name="Toyoda A."/>
            <person name="Takaki Y."/>
            <person name="Nishi S."/>
            <person name="Hori S."/>
            <person name="Arai W."/>
            <person name="Tsubouchi T."/>
            <person name="Morono Y."/>
            <person name="Uchiyama I."/>
            <person name="Ito T."/>
            <person name="Fujiyama A."/>
            <person name="Inagaki F."/>
            <person name="Takami H."/>
        </authorList>
    </citation>
    <scope>NUCLEOTIDE SEQUENCE</scope>
    <source>
        <strain evidence="2">Expedition CK06-06</strain>
    </source>
</reference>
<evidence type="ECO:0000256" key="1">
    <source>
        <dbReference type="SAM" id="MobiDB-lite"/>
    </source>
</evidence>
<dbReference type="EMBL" id="BARU01002072">
    <property type="protein sequence ID" value="GAH23867.1"/>
    <property type="molecule type" value="Genomic_DNA"/>
</dbReference>
<evidence type="ECO:0008006" key="3">
    <source>
        <dbReference type="Google" id="ProtNLM"/>
    </source>
</evidence>
<proteinExistence type="predicted"/>
<gene>
    <name evidence="2" type="ORF">S03H2_05056</name>
</gene>
<evidence type="ECO:0000313" key="2">
    <source>
        <dbReference type="EMBL" id="GAH23867.1"/>
    </source>
</evidence>
<feature type="region of interest" description="Disordered" evidence="1">
    <location>
        <begin position="1"/>
        <end position="21"/>
    </location>
</feature>
<organism evidence="2">
    <name type="scientific">marine sediment metagenome</name>
    <dbReference type="NCBI Taxonomy" id="412755"/>
    <lineage>
        <taxon>unclassified sequences</taxon>
        <taxon>metagenomes</taxon>
        <taxon>ecological metagenomes</taxon>
    </lineage>
</organism>
<sequence>MSDLDNKPEVKKEGPKYNIAEPHDLSPRSKWLRDYYFKGVKREWNNQYMPFTTGTDWDIIWSETEYYIAPEVHFYIGNKGKG</sequence>
<protein>
    <recommendedName>
        <fullName evidence="3">PFL domain-containing protein</fullName>
    </recommendedName>
</protein>
<feature type="non-terminal residue" evidence="2">
    <location>
        <position position="82"/>
    </location>
</feature>